<dbReference type="Proteomes" id="UP000652013">
    <property type="component" value="Unassembled WGS sequence"/>
</dbReference>
<accession>A0A8J3Y9Y6</accession>
<protein>
    <recommendedName>
        <fullName evidence="2">FAD-binding domain-containing protein</fullName>
    </recommendedName>
</protein>
<evidence type="ECO:0000313" key="4">
    <source>
        <dbReference type="Proteomes" id="UP000652013"/>
    </source>
</evidence>
<sequence>MTELDADVVVAGLGPVGGLLAGLLGAQGVRTVVVEPDGVPYPKPRAAVLDAEGLRALSLVPGMAPQASWATPVGRNGALGPDRRPLVLMRPTARAYGHPQVALIDQPQLEAGLRAALAAMPSVSAVTGAVRAVEQRADAVVVGLADGRALTARWLVGCDGVGSATRAAAGIAFEGSSFAQPWLVVDAATDRPGPGVTGAADGVPEVAFVLDPARPAVAMSRPGRWRWEWMLLPGDDPEAIVPALVAPWVEPSALTVRRSAVFTFHARLARPWRSGRVVLAGDAAHAMPPFAGAGLGMGLRDAVALAWRLAQGADLDGYERERRPDVARTTALALRVGRVVQTRRPAVSWAQRAVLRALGPVLGRVGGSRAVRVRLFPNPVVRVDGGALQRLDEVVGYRWAVIGHGCDPAPVAAGFPGAVRLAVGAAAPGCRTVVDDAGELRGRRGTVTVVRPDRVVHGRFSRTAGPASGGS</sequence>
<proteinExistence type="predicted"/>
<dbReference type="Gene3D" id="3.30.70.2450">
    <property type="match status" value="1"/>
</dbReference>
<keyword evidence="4" id="KW-1185">Reference proteome</keyword>
<keyword evidence="1" id="KW-0560">Oxidoreductase</keyword>
<dbReference type="Gene3D" id="3.50.50.60">
    <property type="entry name" value="FAD/NAD(P)-binding domain"/>
    <property type="match status" value="1"/>
</dbReference>
<dbReference type="RefSeq" id="WP_203939326.1">
    <property type="nucleotide sequence ID" value="NZ_BAAAGJ010000002.1"/>
</dbReference>
<dbReference type="InterPro" id="IPR002938">
    <property type="entry name" value="FAD-bd"/>
</dbReference>
<dbReference type="AlphaFoldDB" id="A0A8J3Y9Y6"/>
<gene>
    <name evidence="3" type="ORF">Sya03_34260</name>
</gene>
<feature type="domain" description="FAD-binding" evidence="2">
    <location>
        <begin position="6"/>
        <end position="330"/>
    </location>
</feature>
<dbReference type="EMBL" id="BOOY01000026">
    <property type="protein sequence ID" value="GIJ04074.1"/>
    <property type="molecule type" value="Genomic_DNA"/>
</dbReference>
<evidence type="ECO:0000313" key="3">
    <source>
        <dbReference type="EMBL" id="GIJ04074.1"/>
    </source>
</evidence>
<comment type="caution">
    <text evidence="3">The sequence shown here is derived from an EMBL/GenBank/DDBJ whole genome shotgun (WGS) entry which is preliminary data.</text>
</comment>
<evidence type="ECO:0000256" key="1">
    <source>
        <dbReference type="ARBA" id="ARBA00023002"/>
    </source>
</evidence>
<dbReference type="SUPFAM" id="SSF51905">
    <property type="entry name" value="FAD/NAD(P)-binding domain"/>
    <property type="match status" value="1"/>
</dbReference>
<evidence type="ECO:0000259" key="2">
    <source>
        <dbReference type="Pfam" id="PF01494"/>
    </source>
</evidence>
<organism evidence="3 4">
    <name type="scientific">Spirilliplanes yamanashiensis</name>
    <dbReference type="NCBI Taxonomy" id="42233"/>
    <lineage>
        <taxon>Bacteria</taxon>
        <taxon>Bacillati</taxon>
        <taxon>Actinomycetota</taxon>
        <taxon>Actinomycetes</taxon>
        <taxon>Micromonosporales</taxon>
        <taxon>Micromonosporaceae</taxon>
        <taxon>Spirilliplanes</taxon>
    </lineage>
</organism>
<name>A0A8J3Y9Y6_9ACTN</name>
<dbReference type="InterPro" id="IPR036188">
    <property type="entry name" value="FAD/NAD-bd_sf"/>
</dbReference>
<dbReference type="PANTHER" id="PTHR43476">
    <property type="entry name" value="3-(3-HYDROXY-PHENYL)PROPIONATE/3-HYDROXYCINNAMIC ACID HYDROXYLASE"/>
    <property type="match status" value="1"/>
</dbReference>
<reference evidence="3" key="1">
    <citation type="submission" date="2021-01" db="EMBL/GenBank/DDBJ databases">
        <title>Whole genome shotgun sequence of Spirilliplanes yamanashiensis NBRC 15828.</title>
        <authorList>
            <person name="Komaki H."/>
            <person name="Tamura T."/>
        </authorList>
    </citation>
    <scope>NUCLEOTIDE SEQUENCE</scope>
    <source>
        <strain evidence="3">NBRC 15828</strain>
    </source>
</reference>
<dbReference type="Pfam" id="PF01494">
    <property type="entry name" value="FAD_binding_3"/>
    <property type="match status" value="1"/>
</dbReference>
<dbReference type="GO" id="GO:0071949">
    <property type="term" value="F:FAD binding"/>
    <property type="evidence" value="ECO:0007669"/>
    <property type="project" value="InterPro"/>
</dbReference>
<dbReference type="GO" id="GO:0019622">
    <property type="term" value="P:3-(3-hydroxy)phenylpropionate catabolic process"/>
    <property type="evidence" value="ECO:0007669"/>
    <property type="project" value="TreeGrafter"/>
</dbReference>
<dbReference type="InterPro" id="IPR050631">
    <property type="entry name" value="PheA/TfdB_FAD_monoxygenase"/>
</dbReference>
<dbReference type="PANTHER" id="PTHR43476:SF3">
    <property type="entry name" value="FAD-BINDING MONOOXYGENASE"/>
    <property type="match status" value="1"/>
</dbReference>
<dbReference type="GO" id="GO:0008688">
    <property type="term" value="F:3-(3-hydroxyphenyl)propionate hydroxylase activity"/>
    <property type="evidence" value="ECO:0007669"/>
    <property type="project" value="TreeGrafter"/>
</dbReference>
<dbReference type="PRINTS" id="PR00420">
    <property type="entry name" value="RNGMNOXGNASE"/>
</dbReference>